<gene>
    <name evidence="3" type="ORF">EK21DRAFT_92152</name>
</gene>
<feature type="compositionally biased region" description="Low complexity" evidence="1">
    <location>
        <begin position="485"/>
        <end position="497"/>
    </location>
</feature>
<feature type="compositionally biased region" description="Polar residues" evidence="1">
    <location>
        <begin position="473"/>
        <end position="484"/>
    </location>
</feature>
<name>A0A9P4LIZ3_9PLEO</name>
<sequence length="532" mass="56343">MTFSLWSQTCAGQTFPSARLRLPEEDLLAGKPFQPLPVAGQAIIPDHHTMPPKPANAPQPITSAWPNIFKRQNQLVCTLSTSNGVPWGCTQPDSCCPGGGSTWCCSNIYNCGVSGRCAYAYTSTTTVASTSTVINTITSTNVISSPGGTQYSTSITTTVVFVTRSDLETATVVSIITVTSDQRKRQALTEIPSATQAPAVPTQAPVAPEEKVHAVQQLAAIETATSPRQRIELFKRQNVKVTATATSYTYIYITQIRSLAVTVTSTYGVTSLTTSTVTSTSTTAVNARTTVTRTTTFIVNSNGQAVSNVNANDTTDTGGSGGSKGLSKGARAGIGAGTAGGSLIICLILGFCLKKRRKQKKVEMEQTINQAVATAIGTNPHAPSGVGHGYVPPPAGGAVMMTENKQAAATTQPYSTFQDNRTSYQTVASPPPMYRYSQPGSPSPGPGQGMGYEMDGSRTHLPQHAYAQPQPVYGQSPQRSYTNSPQQGHAAPQQPHGYEMAATYSPQVQHVHPAPMQQQGTHELHHEPNARK</sequence>
<keyword evidence="2" id="KW-0812">Transmembrane</keyword>
<evidence type="ECO:0000313" key="3">
    <source>
        <dbReference type="EMBL" id="KAF2026700.1"/>
    </source>
</evidence>
<evidence type="ECO:0000313" key="4">
    <source>
        <dbReference type="Proteomes" id="UP000799777"/>
    </source>
</evidence>
<evidence type="ECO:0000256" key="2">
    <source>
        <dbReference type="SAM" id="Phobius"/>
    </source>
</evidence>
<feature type="compositionally biased region" description="Polar residues" evidence="1">
    <location>
        <begin position="410"/>
        <end position="428"/>
    </location>
</feature>
<comment type="caution">
    <text evidence="3">The sequence shown here is derived from an EMBL/GenBank/DDBJ whole genome shotgun (WGS) entry which is preliminary data.</text>
</comment>
<dbReference type="EMBL" id="ML978238">
    <property type="protein sequence ID" value="KAF2026700.1"/>
    <property type="molecule type" value="Genomic_DNA"/>
</dbReference>
<protein>
    <submittedName>
        <fullName evidence="3">Uncharacterized protein</fullName>
    </submittedName>
</protein>
<dbReference type="Proteomes" id="UP000799777">
    <property type="component" value="Unassembled WGS sequence"/>
</dbReference>
<feature type="region of interest" description="Disordered" evidence="1">
    <location>
        <begin position="410"/>
        <end position="457"/>
    </location>
</feature>
<dbReference type="AlphaFoldDB" id="A0A9P4LIZ3"/>
<dbReference type="OrthoDB" id="3793603at2759"/>
<keyword evidence="4" id="KW-1185">Reference proteome</keyword>
<feature type="transmembrane region" description="Helical" evidence="2">
    <location>
        <begin position="332"/>
        <end position="353"/>
    </location>
</feature>
<evidence type="ECO:0000256" key="1">
    <source>
        <dbReference type="SAM" id="MobiDB-lite"/>
    </source>
</evidence>
<proteinExistence type="predicted"/>
<feature type="region of interest" description="Disordered" evidence="1">
    <location>
        <begin position="469"/>
        <end position="532"/>
    </location>
</feature>
<organism evidence="3 4">
    <name type="scientific">Setomelanomma holmii</name>
    <dbReference type="NCBI Taxonomy" id="210430"/>
    <lineage>
        <taxon>Eukaryota</taxon>
        <taxon>Fungi</taxon>
        <taxon>Dikarya</taxon>
        <taxon>Ascomycota</taxon>
        <taxon>Pezizomycotina</taxon>
        <taxon>Dothideomycetes</taxon>
        <taxon>Pleosporomycetidae</taxon>
        <taxon>Pleosporales</taxon>
        <taxon>Pleosporineae</taxon>
        <taxon>Phaeosphaeriaceae</taxon>
        <taxon>Setomelanomma</taxon>
    </lineage>
</organism>
<feature type="compositionally biased region" description="Basic and acidic residues" evidence="1">
    <location>
        <begin position="522"/>
        <end position="532"/>
    </location>
</feature>
<reference evidence="3" key="1">
    <citation type="journal article" date="2020" name="Stud. Mycol.">
        <title>101 Dothideomycetes genomes: a test case for predicting lifestyles and emergence of pathogens.</title>
        <authorList>
            <person name="Haridas S."/>
            <person name="Albert R."/>
            <person name="Binder M."/>
            <person name="Bloem J."/>
            <person name="Labutti K."/>
            <person name="Salamov A."/>
            <person name="Andreopoulos B."/>
            <person name="Baker S."/>
            <person name="Barry K."/>
            <person name="Bills G."/>
            <person name="Bluhm B."/>
            <person name="Cannon C."/>
            <person name="Castanera R."/>
            <person name="Culley D."/>
            <person name="Daum C."/>
            <person name="Ezra D."/>
            <person name="Gonzalez J."/>
            <person name="Henrissat B."/>
            <person name="Kuo A."/>
            <person name="Liang C."/>
            <person name="Lipzen A."/>
            <person name="Lutzoni F."/>
            <person name="Magnuson J."/>
            <person name="Mondo S."/>
            <person name="Nolan M."/>
            <person name="Ohm R."/>
            <person name="Pangilinan J."/>
            <person name="Park H.-J."/>
            <person name="Ramirez L."/>
            <person name="Alfaro M."/>
            <person name="Sun H."/>
            <person name="Tritt A."/>
            <person name="Yoshinaga Y."/>
            <person name="Zwiers L.-H."/>
            <person name="Turgeon B."/>
            <person name="Goodwin S."/>
            <person name="Spatafora J."/>
            <person name="Crous P."/>
            <person name="Grigoriev I."/>
        </authorList>
    </citation>
    <scope>NUCLEOTIDE SEQUENCE</scope>
    <source>
        <strain evidence="3">CBS 110217</strain>
    </source>
</reference>
<accession>A0A9P4LIZ3</accession>
<keyword evidence="2" id="KW-1133">Transmembrane helix</keyword>
<keyword evidence="2" id="KW-0472">Membrane</keyword>